<dbReference type="InterPro" id="IPR036187">
    <property type="entry name" value="DNA_mismatch_repair_MutS_sf"/>
</dbReference>
<evidence type="ECO:0000313" key="13">
    <source>
        <dbReference type="Proteomes" id="UP000265964"/>
    </source>
</evidence>
<dbReference type="InterPro" id="IPR036678">
    <property type="entry name" value="MutS_con_dom_sf"/>
</dbReference>
<dbReference type="InterPro" id="IPR007696">
    <property type="entry name" value="DNA_mismatch_repair_MutS_core"/>
</dbReference>
<dbReference type="Pfam" id="PF05190">
    <property type="entry name" value="MutS_IV"/>
    <property type="match status" value="1"/>
</dbReference>
<name>A0A3A1YBQ9_9GAMM</name>
<dbReference type="Gene3D" id="3.30.420.110">
    <property type="entry name" value="MutS, connector domain"/>
    <property type="match status" value="1"/>
</dbReference>
<dbReference type="InterPro" id="IPR007695">
    <property type="entry name" value="DNA_mismatch_repair_MutS-lik_N"/>
</dbReference>
<evidence type="ECO:0000256" key="6">
    <source>
        <dbReference type="ARBA" id="ARBA00023125"/>
    </source>
</evidence>
<evidence type="ECO:0000256" key="10">
    <source>
        <dbReference type="RuleBase" id="RU003756"/>
    </source>
</evidence>
<evidence type="ECO:0000256" key="8">
    <source>
        <dbReference type="ARBA" id="ARBA00024647"/>
    </source>
</evidence>
<comment type="caution">
    <text evidence="12">The sequence shown here is derived from an EMBL/GenBank/DDBJ whole genome shotgun (WGS) entry which is preliminary data.</text>
</comment>
<gene>
    <name evidence="9 12" type="primary">mutS</name>
    <name evidence="12" type="ORF">CKF59_04280</name>
</gene>
<dbReference type="FunFam" id="3.40.50.300:FF:000870">
    <property type="entry name" value="MutS protein homolog 4"/>
    <property type="match status" value="1"/>
</dbReference>
<keyword evidence="3 9" id="KW-0547">Nucleotide-binding</keyword>
<dbReference type="SUPFAM" id="SSF52540">
    <property type="entry name" value="P-loop containing nucleoside triphosphate hydrolases"/>
    <property type="match status" value="1"/>
</dbReference>
<dbReference type="GO" id="GO:0140664">
    <property type="term" value="F:ATP-dependent DNA damage sensor activity"/>
    <property type="evidence" value="ECO:0007669"/>
    <property type="project" value="InterPro"/>
</dbReference>
<evidence type="ECO:0000259" key="11">
    <source>
        <dbReference type="PROSITE" id="PS00486"/>
    </source>
</evidence>
<dbReference type="Proteomes" id="UP000265964">
    <property type="component" value="Unassembled WGS sequence"/>
</dbReference>
<feature type="binding site" evidence="9">
    <location>
        <begin position="757"/>
        <end position="764"/>
    </location>
    <ligand>
        <name>ATP</name>
        <dbReference type="ChEBI" id="CHEBI:30616"/>
    </ligand>
</feature>
<dbReference type="InterPro" id="IPR027417">
    <property type="entry name" value="P-loop_NTPase"/>
</dbReference>
<dbReference type="GO" id="GO:0006298">
    <property type="term" value="P:mismatch repair"/>
    <property type="evidence" value="ECO:0007669"/>
    <property type="project" value="UniProtKB-UniRule"/>
</dbReference>
<dbReference type="InterPro" id="IPR017261">
    <property type="entry name" value="DNA_mismatch_repair_MutS/MSH"/>
</dbReference>
<dbReference type="GO" id="GO:0005829">
    <property type="term" value="C:cytosol"/>
    <property type="evidence" value="ECO:0007669"/>
    <property type="project" value="TreeGrafter"/>
</dbReference>
<evidence type="ECO:0000313" key="12">
    <source>
        <dbReference type="EMBL" id="RIY35001.1"/>
    </source>
</evidence>
<comment type="similarity">
    <text evidence="1 9 10">Belongs to the DNA mismatch repair MutS family.</text>
</comment>
<dbReference type="PANTHER" id="PTHR11361:SF34">
    <property type="entry name" value="DNA MISMATCH REPAIR PROTEIN MSH1, MITOCHONDRIAL"/>
    <property type="match status" value="1"/>
</dbReference>
<evidence type="ECO:0000256" key="1">
    <source>
        <dbReference type="ARBA" id="ARBA00006271"/>
    </source>
</evidence>
<keyword evidence="4 9" id="KW-0227">DNA damage</keyword>
<dbReference type="Pfam" id="PF05192">
    <property type="entry name" value="MutS_III"/>
    <property type="match status" value="1"/>
</dbReference>
<dbReference type="GO" id="GO:0030983">
    <property type="term" value="F:mismatched DNA binding"/>
    <property type="evidence" value="ECO:0007669"/>
    <property type="project" value="InterPro"/>
</dbReference>
<dbReference type="InterPro" id="IPR016151">
    <property type="entry name" value="DNA_mismatch_repair_MutS_N"/>
</dbReference>
<dbReference type="GO" id="GO:0003684">
    <property type="term" value="F:damaged DNA binding"/>
    <property type="evidence" value="ECO:0007669"/>
    <property type="project" value="UniProtKB-UniRule"/>
</dbReference>
<dbReference type="Pfam" id="PF05188">
    <property type="entry name" value="MutS_II"/>
    <property type="match status" value="1"/>
</dbReference>
<keyword evidence="13" id="KW-1185">Reference proteome</keyword>
<organism evidence="12 13">
    <name type="scientific">Psittacicella gerlachiana</name>
    <dbReference type="NCBI Taxonomy" id="2028574"/>
    <lineage>
        <taxon>Bacteria</taxon>
        <taxon>Pseudomonadati</taxon>
        <taxon>Pseudomonadota</taxon>
        <taxon>Gammaproteobacteria</taxon>
        <taxon>Pasteurellales</taxon>
        <taxon>Psittacicellaceae</taxon>
        <taxon>Psittacicella</taxon>
    </lineage>
</organism>
<evidence type="ECO:0000256" key="3">
    <source>
        <dbReference type="ARBA" id="ARBA00022741"/>
    </source>
</evidence>
<comment type="function">
    <text evidence="8 9">This protein is involved in the repair of mismatches in DNA. It is possible that it carries out the mismatch recognition step. This protein has a weak ATPase activity.</text>
</comment>
<feature type="domain" description="DNA mismatch repair proteins mutS family" evidence="11">
    <location>
        <begin position="831"/>
        <end position="847"/>
    </location>
</feature>
<dbReference type="InterPro" id="IPR007861">
    <property type="entry name" value="DNA_mismatch_repair_MutS_clamp"/>
</dbReference>
<dbReference type="PIRSF" id="PIRSF037677">
    <property type="entry name" value="DNA_mis_repair_Msh6"/>
    <property type="match status" value="1"/>
</dbReference>
<dbReference type="OrthoDB" id="9802448at2"/>
<keyword evidence="7 9" id="KW-0234">DNA repair</keyword>
<evidence type="ECO:0000256" key="5">
    <source>
        <dbReference type="ARBA" id="ARBA00022840"/>
    </source>
</evidence>
<dbReference type="PANTHER" id="PTHR11361">
    <property type="entry name" value="DNA MISMATCH REPAIR PROTEIN MUTS FAMILY MEMBER"/>
    <property type="match status" value="1"/>
</dbReference>
<keyword evidence="5 9" id="KW-0067">ATP-binding</keyword>
<protein>
    <recommendedName>
        <fullName evidence="2 9">DNA mismatch repair protein MutS</fullName>
    </recommendedName>
</protein>
<dbReference type="Gene3D" id="3.40.50.300">
    <property type="entry name" value="P-loop containing nucleotide triphosphate hydrolases"/>
    <property type="match status" value="1"/>
</dbReference>
<dbReference type="Pfam" id="PF01624">
    <property type="entry name" value="MutS_I"/>
    <property type="match status" value="1"/>
</dbReference>
<dbReference type="InterPro" id="IPR000432">
    <property type="entry name" value="DNA_mismatch_repair_MutS_C"/>
</dbReference>
<dbReference type="AlphaFoldDB" id="A0A3A1YBQ9"/>
<dbReference type="NCBIfam" id="TIGR01070">
    <property type="entry name" value="mutS1"/>
    <property type="match status" value="1"/>
</dbReference>
<dbReference type="SUPFAM" id="SSF48334">
    <property type="entry name" value="DNA repair protein MutS, domain III"/>
    <property type="match status" value="1"/>
</dbReference>
<dbReference type="EMBL" id="NRJF01000113">
    <property type="protein sequence ID" value="RIY35001.1"/>
    <property type="molecule type" value="Genomic_DNA"/>
</dbReference>
<evidence type="ECO:0000256" key="2">
    <source>
        <dbReference type="ARBA" id="ARBA00021982"/>
    </source>
</evidence>
<dbReference type="InterPro" id="IPR005748">
    <property type="entry name" value="DNA_mismatch_repair_MutS"/>
</dbReference>
<sequence length="1004" mass="112587">MTSINENEFFHVFVKKFFNKESLNHFFTFMTKNKSEQESIRKKKTSSEYTQAINFGELLGESNFSSQAMDLAPEETTSVSTSCSEPPSDFKQVVALTAHLDPQQLAQLQAEYDQDVTQAISKLAGHTSNQEQIISGLQNYQSLDVIYTDESIAQASPMLKQYLQIKREHRDKIIFFRMGDFYEFFFDDAVVTAKELSLAVSSRQSHMGVVVPMAGIPHHAYEAYAAKLVSKGYSIAICEQTSDPKAKGLTERGVVRIFTPGTLSEDSYLPARDSKPLCAVYSDYLHYIVALLDVSSGFVEVSKLDNYQDFINRIQQYNPAEIIYSDANLVADGQLQKFHCTQVESSYFQGRAPLDNIRAVYGHEQVERFKEYKNLIPATGALIKYVQETQMVVPSHLQIPHFSHESDLVLLDSASVHNLELFATTSGERASSFVEVLDTCSSTMGARLFRRWVRQPTRNLAHLEQRLDYVETFLKHDRARQQLITLLKSLGDIERIVARISLQNASPRDIGELRNNLLIIPHINKIFAEYELPIASLDELVPLKNLLLAALEDKQPMFLRDGGVIRSSFNEQLADLRNVRENVLEVLAQFEAQEKARTGIESLTVKLNNQNEMYINIPTGNANNLERIPDNYIHKQSLKNARRFVTPELRELEIKYGASEQQIAELEKNLFTAILEALKGELRYIQNLANHLARLDVFVSFAQLAFSNNYVRPKFNAEHKLEITQGRHPVIEKLLRTPFIANDTQANSTQSLQIITGPNMGGKSTYMRQNALIVLMGLIGSFVPANQANIPLVDKILTRIGASDDISTGKSTFMVEMSEMSYILANATENSLLLIDEIGRGTSTFDGLSLAWGCAQYLAQKVKALTFFSTHYFELTALAEQLDNVINLSVEAIEHNEQISFLHEIKPGTASKSYGLAVAKLAGVPAEVLAIAQAQLHNLSQQESQGDKANLQLVEVATVAQEASLTPSQQEALALIQQANLNELTPISSLALLERIQMLLKQDH</sequence>
<evidence type="ECO:0000256" key="4">
    <source>
        <dbReference type="ARBA" id="ARBA00022763"/>
    </source>
</evidence>
<dbReference type="InterPro" id="IPR045076">
    <property type="entry name" value="MutS"/>
</dbReference>
<dbReference type="SMART" id="SM00533">
    <property type="entry name" value="MUTSd"/>
    <property type="match status" value="1"/>
</dbReference>
<dbReference type="PROSITE" id="PS00486">
    <property type="entry name" value="DNA_MISMATCH_REPAIR_2"/>
    <property type="match status" value="1"/>
</dbReference>
<proteinExistence type="inferred from homology"/>
<dbReference type="SUPFAM" id="SSF55271">
    <property type="entry name" value="DNA repair protein MutS, domain I"/>
    <property type="match status" value="1"/>
</dbReference>
<dbReference type="GO" id="GO:0005524">
    <property type="term" value="F:ATP binding"/>
    <property type="evidence" value="ECO:0007669"/>
    <property type="project" value="UniProtKB-UniRule"/>
</dbReference>
<dbReference type="Gene3D" id="3.40.1170.10">
    <property type="entry name" value="DNA repair protein MutS, domain I"/>
    <property type="match status" value="1"/>
</dbReference>
<dbReference type="SUPFAM" id="SSF53150">
    <property type="entry name" value="DNA repair protein MutS, domain II"/>
    <property type="match status" value="1"/>
</dbReference>
<dbReference type="Pfam" id="PF00488">
    <property type="entry name" value="MutS_V"/>
    <property type="match status" value="1"/>
</dbReference>
<evidence type="ECO:0000256" key="9">
    <source>
        <dbReference type="HAMAP-Rule" id="MF_00096"/>
    </source>
</evidence>
<accession>A0A3A1YBQ9</accession>
<reference evidence="12 13" key="1">
    <citation type="submission" date="2017-08" db="EMBL/GenBank/DDBJ databases">
        <title>Reclassification of Bisgaard taxon 37 and 44.</title>
        <authorList>
            <person name="Christensen H."/>
        </authorList>
    </citation>
    <scope>NUCLEOTIDE SEQUENCE [LARGE SCALE GENOMIC DNA]</scope>
    <source>
        <strain evidence="12 13">EEAB3T1</strain>
    </source>
</reference>
<dbReference type="Gene3D" id="1.10.1420.10">
    <property type="match status" value="2"/>
</dbReference>
<dbReference type="HAMAP" id="MF_00096">
    <property type="entry name" value="MutS"/>
    <property type="match status" value="1"/>
</dbReference>
<keyword evidence="6 9" id="KW-0238">DNA-binding</keyword>
<dbReference type="InterPro" id="IPR007860">
    <property type="entry name" value="DNA_mmatch_repair_MutS_con_dom"/>
</dbReference>
<dbReference type="SMART" id="SM00534">
    <property type="entry name" value="MUTSac"/>
    <property type="match status" value="1"/>
</dbReference>
<evidence type="ECO:0000256" key="7">
    <source>
        <dbReference type="ARBA" id="ARBA00023204"/>
    </source>
</evidence>
<dbReference type="NCBIfam" id="NF003810">
    <property type="entry name" value="PRK05399.1"/>
    <property type="match status" value="1"/>
</dbReference>